<name>A0ACC2D5A9_DIPCM</name>
<sequence>MKKGALNWSLKERPRLFEFSTRVSMSDTVQFPTISQKTWGPYRESNLTRCGNFSQNFVRRIVPLHPVIGARPICSNRFDKFAIHAAAISCNYSGYATRSFLPTDHVFLASPSERDKSFTVDLIMGGVAAAISKTVAAPIERVKLLLQTQDELLKTGKLSEPYKGMLDCFARTAREEGVFSLWRGNLVNVIRYFPTQALNFAFKDHFKRMFDHKKDRDGYWKWFAGNVASGAAAGGASLVFVYPLDYARTRLATDPVDSRKGSQRQFNGMMDVYKKTLQTDGIIGLYRGFVVSCVGISLYRGLYFGLYDSMKPVVLAGNLQHNFLANFMLGWGTTTVAGLAVYPIDTVRRRMMLTSGEHVKYKSSMECFKQIIEREGYRSLFKGASVNILRALAGAGALAGYDRLQLMFFGRTYGSSGGG</sequence>
<gene>
    <name evidence="1" type="ORF">O6H91_07G048300</name>
</gene>
<dbReference type="EMBL" id="CM055098">
    <property type="protein sequence ID" value="KAJ7549294.1"/>
    <property type="molecule type" value="Genomic_DNA"/>
</dbReference>
<dbReference type="Proteomes" id="UP001162992">
    <property type="component" value="Chromosome 7"/>
</dbReference>
<proteinExistence type="predicted"/>
<comment type="caution">
    <text evidence="1">The sequence shown here is derived from an EMBL/GenBank/DDBJ whole genome shotgun (WGS) entry which is preliminary data.</text>
</comment>
<accession>A0ACC2D5A9</accession>
<evidence type="ECO:0000313" key="2">
    <source>
        <dbReference type="Proteomes" id="UP001162992"/>
    </source>
</evidence>
<keyword evidence="2" id="KW-1185">Reference proteome</keyword>
<organism evidence="1 2">
    <name type="scientific">Diphasiastrum complanatum</name>
    <name type="common">Issler's clubmoss</name>
    <name type="synonym">Lycopodium complanatum</name>
    <dbReference type="NCBI Taxonomy" id="34168"/>
    <lineage>
        <taxon>Eukaryota</taxon>
        <taxon>Viridiplantae</taxon>
        <taxon>Streptophyta</taxon>
        <taxon>Embryophyta</taxon>
        <taxon>Tracheophyta</taxon>
        <taxon>Lycopodiopsida</taxon>
        <taxon>Lycopodiales</taxon>
        <taxon>Lycopodiaceae</taxon>
        <taxon>Lycopodioideae</taxon>
        <taxon>Diphasiastrum</taxon>
    </lineage>
</organism>
<protein>
    <submittedName>
        <fullName evidence="1">Uncharacterized protein</fullName>
    </submittedName>
</protein>
<reference evidence="2" key="1">
    <citation type="journal article" date="2024" name="Proc. Natl. Acad. Sci. U.S.A.">
        <title>Extraordinary preservation of gene collinearity over three hundred million years revealed in homosporous lycophytes.</title>
        <authorList>
            <person name="Li C."/>
            <person name="Wickell D."/>
            <person name="Kuo L.Y."/>
            <person name="Chen X."/>
            <person name="Nie B."/>
            <person name="Liao X."/>
            <person name="Peng D."/>
            <person name="Ji J."/>
            <person name="Jenkins J."/>
            <person name="Williams M."/>
            <person name="Shu S."/>
            <person name="Plott C."/>
            <person name="Barry K."/>
            <person name="Rajasekar S."/>
            <person name="Grimwood J."/>
            <person name="Han X."/>
            <person name="Sun S."/>
            <person name="Hou Z."/>
            <person name="He W."/>
            <person name="Dai G."/>
            <person name="Sun C."/>
            <person name="Schmutz J."/>
            <person name="Leebens-Mack J.H."/>
            <person name="Li F.W."/>
            <person name="Wang L."/>
        </authorList>
    </citation>
    <scope>NUCLEOTIDE SEQUENCE [LARGE SCALE GENOMIC DNA]</scope>
    <source>
        <strain evidence="2">cv. PW_Plant_1</strain>
    </source>
</reference>
<evidence type="ECO:0000313" key="1">
    <source>
        <dbReference type="EMBL" id="KAJ7549294.1"/>
    </source>
</evidence>